<accession>A0A4Y7TZS5</accession>
<dbReference type="AlphaFoldDB" id="A0A4Y7TZS5"/>
<reference evidence="2 3" key="1">
    <citation type="journal article" date="2019" name="Nat. Ecol. Evol.">
        <title>Megaphylogeny resolves global patterns of mushroom evolution.</title>
        <authorList>
            <person name="Varga T."/>
            <person name="Krizsan K."/>
            <person name="Foldi C."/>
            <person name="Dima B."/>
            <person name="Sanchez-Garcia M."/>
            <person name="Sanchez-Ramirez S."/>
            <person name="Szollosi G.J."/>
            <person name="Szarkandi J.G."/>
            <person name="Papp V."/>
            <person name="Albert L."/>
            <person name="Andreopoulos W."/>
            <person name="Angelini C."/>
            <person name="Antonin V."/>
            <person name="Barry K.W."/>
            <person name="Bougher N.L."/>
            <person name="Buchanan P."/>
            <person name="Buyck B."/>
            <person name="Bense V."/>
            <person name="Catcheside P."/>
            <person name="Chovatia M."/>
            <person name="Cooper J."/>
            <person name="Damon W."/>
            <person name="Desjardin D."/>
            <person name="Finy P."/>
            <person name="Geml J."/>
            <person name="Haridas S."/>
            <person name="Hughes K."/>
            <person name="Justo A."/>
            <person name="Karasinski D."/>
            <person name="Kautmanova I."/>
            <person name="Kiss B."/>
            <person name="Kocsube S."/>
            <person name="Kotiranta H."/>
            <person name="LaButti K.M."/>
            <person name="Lechner B.E."/>
            <person name="Liimatainen K."/>
            <person name="Lipzen A."/>
            <person name="Lukacs Z."/>
            <person name="Mihaltcheva S."/>
            <person name="Morgado L.N."/>
            <person name="Niskanen T."/>
            <person name="Noordeloos M.E."/>
            <person name="Ohm R.A."/>
            <person name="Ortiz-Santana B."/>
            <person name="Ovrebo C."/>
            <person name="Racz N."/>
            <person name="Riley R."/>
            <person name="Savchenko A."/>
            <person name="Shiryaev A."/>
            <person name="Soop K."/>
            <person name="Spirin V."/>
            <person name="Szebenyi C."/>
            <person name="Tomsovsky M."/>
            <person name="Tulloss R.E."/>
            <person name="Uehling J."/>
            <person name="Grigoriev I.V."/>
            <person name="Vagvolgyi C."/>
            <person name="Papp T."/>
            <person name="Martin F.M."/>
            <person name="Miettinen O."/>
            <person name="Hibbett D.S."/>
            <person name="Nagy L.G."/>
        </authorList>
    </citation>
    <scope>NUCLEOTIDE SEQUENCE [LARGE SCALE GENOMIC DNA]</scope>
    <source>
        <strain evidence="2 3">FP101781</strain>
    </source>
</reference>
<keyword evidence="3" id="KW-1185">Reference proteome</keyword>
<feature type="region of interest" description="Disordered" evidence="1">
    <location>
        <begin position="1"/>
        <end position="96"/>
    </location>
</feature>
<evidence type="ECO:0000313" key="3">
    <source>
        <dbReference type="Proteomes" id="UP000298030"/>
    </source>
</evidence>
<protein>
    <submittedName>
        <fullName evidence="2">Uncharacterized protein</fullName>
    </submittedName>
</protein>
<dbReference type="Proteomes" id="UP000298030">
    <property type="component" value="Unassembled WGS sequence"/>
</dbReference>
<feature type="compositionally biased region" description="Basic and acidic residues" evidence="1">
    <location>
        <begin position="66"/>
        <end position="84"/>
    </location>
</feature>
<sequence>MEYARSLIKRAQAADIESDDDDGSPTKRADKSANFSVSGYSSSTSGHGRAPSEDWSVISDQEDGEGSPRRGRLDDGKTKQDKRSPQRPTSPSLPSQ</sequence>
<feature type="compositionally biased region" description="Low complexity" evidence="1">
    <location>
        <begin position="36"/>
        <end position="48"/>
    </location>
</feature>
<feature type="compositionally biased region" description="Polar residues" evidence="1">
    <location>
        <begin position="86"/>
        <end position="96"/>
    </location>
</feature>
<evidence type="ECO:0000256" key="1">
    <source>
        <dbReference type="SAM" id="MobiDB-lite"/>
    </source>
</evidence>
<gene>
    <name evidence="2" type="ORF">FA13DRAFT_1725022</name>
</gene>
<name>A0A4Y7TZS5_COPMI</name>
<organism evidence="2 3">
    <name type="scientific">Coprinellus micaceus</name>
    <name type="common">Glistening ink-cap mushroom</name>
    <name type="synonym">Coprinus micaceus</name>
    <dbReference type="NCBI Taxonomy" id="71717"/>
    <lineage>
        <taxon>Eukaryota</taxon>
        <taxon>Fungi</taxon>
        <taxon>Dikarya</taxon>
        <taxon>Basidiomycota</taxon>
        <taxon>Agaricomycotina</taxon>
        <taxon>Agaricomycetes</taxon>
        <taxon>Agaricomycetidae</taxon>
        <taxon>Agaricales</taxon>
        <taxon>Agaricineae</taxon>
        <taxon>Psathyrellaceae</taxon>
        <taxon>Coprinellus</taxon>
    </lineage>
</organism>
<comment type="caution">
    <text evidence="2">The sequence shown here is derived from an EMBL/GenBank/DDBJ whole genome shotgun (WGS) entry which is preliminary data.</text>
</comment>
<dbReference type="EMBL" id="QPFP01000002">
    <property type="protein sequence ID" value="TEB39052.1"/>
    <property type="molecule type" value="Genomic_DNA"/>
</dbReference>
<evidence type="ECO:0000313" key="2">
    <source>
        <dbReference type="EMBL" id="TEB39052.1"/>
    </source>
</evidence>
<proteinExistence type="predicted"/>